<gene>
    <name evidence="2" type="ORF">ACFFV7_13330</name>
</gene>
<proteinExistence type="predicted"/>
<dbReference type="RefSeq" id="WP_189647080.1">
    <property type="nucleotide sequence ID" value="NZ_BMRC01000004.1"/>
</dbReference>
<evidence type="ECO:0000256" key="1">
    <source>
        <dbReference type="SAM" id="Phobius"/>
    </source>
</evidence>
<dbReference type="Proteomes" id="UP001589647">
    <property type="component" value="Unassembled WGS sequence"/>
</dbReference>
<evidence type="ECO:0008006" key="4">
    <source>
        <dbReference type="Google" id="ProtNLM"/>
    </source>
</evidence>
<keyword evidence="3" id="KW-1185">Reference proteome</keyword>
<protein>
    <recommendedName>
        <fullName evidence="4">PASTA domain-containing protein</fullName>
    </recommendedName>
</protein>
<keyword evidence="1" id="KW-0472">Membrane</keyword>
<organism evidence="2 3">
    <name type="scientific">Nonomuraea spiralis</name>
    <dbReference type="NCBI Taxonomy" id="46182"/>
    <lineage>
        <taxon>Bacteria</taxon>
        <taxon>Bacillati</taxon>
        <taxon>Actinomycetota</taxon>
        <taxon>Actinomycetes</taxon>
        <taxon>Streptosporangiales</taxon>
        <taxon>Streptosporangiaceae</taxon>
        <taxon>Nonomuraea</taxon>
    </lineage>
</organism>
<reference evidence="2 3" key="1">
    <citation type="submission" date="2024-09" db="EMBL/GenBank/DDBJ databases">
        <authorList>
            <person name="Sun Q."/>
            <person name="Mori K."/>
        </authorList>
    </citation>
    <scope>NUCLEOTIDE SEQUENCE [LARGE SCALE GENOMIC DNA]</scope>
    <source>
        <strain evidence="2 3">CCM 3426</strain>
    </source>
</reference>
<dbReference type="EMBL" id="JBHMEI010000006">
    <property type="protein sequence ID" value="MFB9202175.1"/>
    <property type="molecule type" value="Genomic_DNA"/>
</dbReference>
<sequence>MNRQVDDVVRRLAPAPGPGLTAGARETMYQIMEEEQVTALPVRGRWRRGLFVLPVAAGAIAASLAAFLAFAPASASALDIKDEDGYYLVEVKDVFADPEAYQRQLREAGLDITLRMLPAPPSQVGTFDPTASEPDGIEVIRQDGCERLEGCPIRMKVRRDFVGSAEIILGRQARPGEEYEINIGFDSPGEPMHCVPFHNRPVSEVRGLLKARGLDVQSFDVLGPAFWTKEGKDTPPETKTSVPESAHVVGGYLTMPGKATLQVSDSDLPDDLVRTLKTKAGCP</sequence>
<comment type="caution">
    <text evidence="2">The sequence shown here is derived from an EMBL/GenBank/DDBJ whole genome shotgun (WGS) entry which is preliminary data.</text>
</comment>
<name>A0ABV5IE40_9ACTN</name>
<evidence type="ECO:0000313" key="2">
    <source>
        <dbReference type="EMBL" id="MFB9202175.1"/>
    </source>
</evidence>
<keyword evidence="1" id="KW-0812">Transmembrane</keyword>
<keyword evidence="1" id="KW-1133">Transmembrane helix</keyword>
<feature type="transmembrane region" description="Helical" evidence="1">
    <location>
        <begin position="50"/>
        <end position="71"/>
    </location>
</feature>
<accession>A0ABV5IE40</accession>
<evidence type="ECO:0000313" key="3">
    <source>
        <dbReference type="Proteomes" id="UP001589647"/>
    </source>
</evidence>